<protein>
    <submittedName>
        <fullName evidence="3">Uncharacterized protein</fullName>
    </submittedName>
</protein>
<evidence type="ECO:0000313" key="3">
    <source>
        <dbReference type="EMBL" id="KNC53490.1"/>
    </source>
</evidence>
<proteinExistence type="predicted"/>
<organism evidence="3 4">
    <name type="scientific">Thecamonas trahens ATCC 50062</name>
    <dbReference type="NCBI Taxonomy" id="461836"/>
    <lineage>
        <taxon>Eukaryota</taxon>
        <taxon>Apusozoa</taxon>
        <taxon>Apusomonadida</taxon>
        <taxon>Apusomonadidae</taxon>
        <taxon>Thecamonas</taxon>
    </lineage>
</organism>
<feature type="region of interest" description="Disordered" evidence="1">
    <location>
        <begin position="47"/>
        <end position="76"/>
    </location>
</feature>
<evidence type="ECO:0000313" key="4">
    <source>
        <dbReference type="Proteomes" id="UP000054408"/>
    </source>
</evidence>
<feature type="transmembrane region" description="Helical" evidence="2">
    <location>
        <begin position="6"/>
        <end position="26"/>
    </location>
</feature>
<accession>A0A0L0DMJ2</accession>
<name>A0A0L0DMJ2_THETB</name>
<dbReference type="EMBL" id="GL349437">
    <property type="protein sequence ID" value="KNC53490.1"/>
    <property type="molecule type" value="Genomic_DNA"/>
</dbReference>
<keyword evidence="2" id="KW-1133">Transmembrane helix</keyword>
<keyword evidence="2" id="KW-0472">Membrane</keyword>
<evidence type="ECO:0000256" key="1">
    <source>
        <dbReference type="SAM" id="MobiDB-lite"/>
    </source>
</evidence>
<sequence>MSARIGVPVMMVGTAFGTALVVRGLLAASSRHRLMSGAGGFSISAAPHSFEPSAPQHEDHLRARVIPNSPTTRTHA</sequence>
<dbReference type="Proteomes" id="UP000054408">
    <property type="component" value="Unassembled WGS sequence"/>
</dbReference>
<evidence type="ECO:0000256" key="2">
    <source>
        <dbReference type="SAM" id="Phobius"/>
    </source>
</evidence>
<dbReference type="GeneID" id="25560962"/>
<dbReference type="RefSeq" id="XP_013761812.1">
    <property type="nucleotide sequence ID" value="XM_013906358.1"/>
</dbReference>
<gene>
    <name evidence="3" type="ORF">AMSG_01204</name>
</gene>
<keyword evidence="2" id="KW-0812">Transmembrane</keyword>
<keyword evidence="4" id="KW-1185">Reference proteome</keyword>
<dbReference type="AlphaFoldDB" id="A0A0L0DMJ2"/>
<reference evidence="3 4" key="1">
    <citation type="submission" date="2010-05" db="EMBL/GenBank/DDBJ databases">
        <title>The Genome Sequence of Thecamonas trahens ATCC 50062.</title>
        <authorList>
            <consortium name="The Broad Institute Genome Sequencing Platform"/>
            <person name="Russ C."/>
            <person name="Cuomo C."/>
            <person name="Shea T."/>
            <person name="Young S.K."/>
            <person name="Zeng Q."/>
            <person name="Koehrsen M."/>
            <person name="Haas B."/>
            <person name="Borodovsky M."/>
            <person name="Guigo R."/>
            <person name="Alvarado L."/>
            <person name="Berlin A."/>
            <person name="Bochicchio J."/>
            <person name="Borenstein D."/>
            <person name="Chapman S."/>
            <person name="Chen Z."/>
            <person name="Freedman E."/>
            <person name="Gellesch M."/>
            <person name="Goldberg J."/>
            <person name="Griggs A."/>
            <person name="Gujja S."/>
            <person name="Heilman E."/>
            <person name="Heiman D."/>
            <person name="Hepburn T."/>
            <person name="Howarth C."/>
            <person name="Jen D."/>
            <person name="Larson L."/>
            <person name="Mehta T."/>
            <person name="Park D."/>
            <person name="Pearson M."/>
            <person name="Roberts A."/>
            <person name="Saif S."/>
            <person name="Shenoy N."/>
            <person name="Sisk P."/>
            <person name="Stolte C."/>
            <person name="Sykes S."/>
            <person name="Thomson T."/>
            <person name="Walk T."/>
            <person name="White J."/>
            <person name="Yandava C."/>
            <person name="Burger G."/>
            <person name="Gray M.W."/>
            <person name="Holland P.W.H."/>
            <person name="King N."/>
            <person name="Lang F.B.F."/>
            <person name="Roger A.J."/>
            <person name="Ruiz-Trillo I."/>
            <person name="Lander E."/>
            <person name="Nusbaum C."/>
        </authorList>
    </citation>
    <scope>NUCLEOTIDE SEQUENCE [LARGE SCALE GENOMIC DNA]</scope>
    <source>
        <strain evidence="3 4">ATCC 50062</strain>
    </source>
</reference>